<evidence type="ECO:0000256" key="1">
    <source>
        <dbReference type="SAM" id="Phobius"/>
    </source>
</evidence>
<proteinExistence type="predicted"/>
<gene>
    <name evidence="2" type="ORF">FG384_04500</name>
</gene>
<dbReference type="EMBL" id="VDGI01000003">
    <property type="protein sequence ID" value="TQR20859.1"/>
    <property type="molecule type" value="Genomic_DNA"/>
</dbReference>
<name>A0A544TTS4_9BACI</name>
<accession>A0A544TTS4</accession>
<dbReference type="PROSITE" id="PS51257">
    <property type="entry name" value="PROKAR_LIPOPROTEIN"/>
    <property type="match status" value="1"/>
</dbReference>
<dbReference type="OrthoDB" id="2969520at2"/>
<sequence length="137" mass="15510">MSFKIAILVCLVLMGFIACITYYLGKKVSLSLMKYIPVFSFGIGALFFYIKLNFISYKPNSFDGIYDMIAFIILIVVSSIAFLEAIIIAIVENRKLFRRSYIAVRKAIKVGSVNKIFKLKMPSGIVKKIRGYIGLTR</sequence>
<dbReference type="Proteomes" id="UP000316626">
    <property type="component" value="Unassembled WGS sequence"/>
</dbReference>
<evidence type="ECO:0000313" key="2">
    <source>
        <dbReference type="EMBL" id="TQR20859.1"/>
    </source>
</evidence>
<dbReference type="AlphaFoldDB" id="A0A544TTS4"/>
<comment type="caution">
    <text evidence="2">The sequence shown here is derived from an EMBL/GenBank/DDBJ whole genome shotgun (WGS) entry which is preliminary data.</text>
</comment>
<dbReference type="RefSeq" id="WP_142641394.1">
    <property type="nucleotide sequence ID" value="NZ_VDGI01000003.1"/>
</dbReference>
<keyword evidence="1" id="KW-0812">Transmembrane</keyword>
<feature type="transmembrane region" description="Helical" evidence="1">
    <location>
        <begin position="68"/>
        <end position="91"/>
    </location>
</feature>
<feature type="transmembrane region" description="Helical" evidence="1">
    <location>
        <begin position="36"/>
        <end position="56"/>
    </location>
</feature>
<evidence type="ECO:0000313" key="3">
    <source>
        <dbReference type="Proteomes" id="UP000316626"/>
    </source>
</evidence>
<keyword evidence="1" id="KW-0472">Membrane</keyword>
<keyword evidence="3" id="KW-1185">Reference proteome</keyword>
<organism evidence="2 3">
    <name type="scientific">Psychrobacillus vulpis</name>
    <dbReference type="NCBI Taxonomy" id="2325572"/>
    <lineage>
        <taxon>Bacteria</taxon>
        <taxon>Bacillati</taxon>
        <taxon>Bacillota</taxon>
        <taxon>Bacilli</taxon>
        <taxon>Bacillales</taxon>
        <taxon>Bacillaceae</taxon>
        <taxon>Psychrobacillus</taxon>
    </lineage>
</organism>
<protein>
    <submittedName>
        <fullName evidence="2">Uncharacterized protein</fullName>
    </submittedName>
</protein>
<reference evidence="2 3" key="1">
    <citation type="submission" date="2019-06" db="EMBL/GenBank/DDBJ databases">
        <title>Psychrobacillus vulpis sp. nov., a new species isolated from feces of a red fox that inhabits in The Tablas de Daimiel Natural Park, Albacete, Spain.</title>
        <authorList>
            <person name="Rodriguez M."/>
            <person name="Reina J.C."/>
            <person name="Bejar V."/>
            <person name="Llamas I."/>
        </authorList>
    </citation>
    <scope>NUCLEOTIDE SEQUENCE [LARGE SCALE GENOMIC DNA]</scope>
    <source>
        <strain evidence="2 3">Z8</strain>
    </source>
</reference>
<feature type="transmembrane region" description="Helical" evidence="1">
    <location>
        <begin position="6"/>
        <end position="24"/>
    </location>
</feature>
<keyword evidence="1" id="KW-1133">Transmembrane helix</keyword>